<keyword evidence="4" id="KW-0560">Oxidoreductase</keyword>
<dbReference type="PANTHER" id="PTHR23429:SF0">
    <property type="entry name" value="GLUCOSE-6-PHOSPHATE 1-DEHYDROGENASE"/>
    <property type="match status" value="1"/>
</dbReference>
<dbReference type="Proteomes" id="UP000754563">
    <property type="component" value="Unassembled WGS sequence"/>
</dbReference>
<evidence type="ECO:0000256" key="3">
    <source>
        <dbReference type="ARBA" id="ARBA00022857"/>
    </source>
</evidence>
<dbReference type="InterPro" id="IPR001282">
    <property type="entry name" value="G6P_DH"/>
</dbReference>
<sequence length="105" mass="11999">MSKPVVLTIFGASGDLTRLKIFPGIYALAAQGKLPEKFTLVGFARSKFSNEEFREYLRESARVEHGDSVQNEILDTILENTYYFAGQYDQLDSFKTFREFLSNTI</sequence>
<keyword evidence="2" id="KW-0313">Glucose metabolism</keyword>
<dbReference type="Pfam" id="PF00479">
    <property type="entry name" value="G6PD_N"/>
    <property type="match status" value="1"/>
</dbReference>
<protein>
    <submittedName>
        <fullName evidence="7">Glucose-6-phosphate dehydrogenase</fullName>
    </submittedName>
</protein>
<dbReference type="GO" id="GO:0050661">
    <property type="term" value="F:NADP binding"/>
    <property type="evidence" value="ECO:0007669"/>
    <property type="project" value="InterPro"/>
</dbReference>
<name>A0A955L6Z0_9BACT</name>
<evidence type="ECO:0000259" key="6">
    <source>
        <dbReference type="Pfam" id="PF00479"/>
    </source>
</evidence>
<comment type="caution">
    <text evidence="7">The sequence shown here is derived from an EMBL/GenBank/DDBJ whole genome shotgun (WGS) entry which is preliminary data.</text>
</comment>
<evidence type="ECO:0000313" key="8">
    <source>
        <dbReference type="Proteomes" id="UP000754563"/>
    </source>
</evidence>
<keyword evidence="5" id="KW-0119">Carbohydrate metabolism</keyword>
<reference evidence="7" key="1">
    <citation type="submission" date="2020-04" db="EMBL/GenBank/DDBJ databases">
        <authorList>
            <person name="Zhang T."/>
        </authorList>
    </citation>
    <scope>NUCLEOTIDE SEQUENCE</scope>
    <source>
        <strain evidence="7">HKST-UBA11</strain>
    </source>
</reference>
<keyword evidence="3" id="KW-0521">NADP</keyword>
<accession>A0A955L6Z0</accession>
<evidence type="ECO:0000313" key="7">
    <source>
        <dbReference type="EMBL" id="MCA9385103.1"/>
    </source>
</evidence>
<dbReference type="SUPFAM" id="SSF51735">
    <property type="entry name" value="NAD(P)-binding Rossmann-fold domains"/>
    <property type="match status" value="1"/>
</dbReference>
<evidence type="ECO:0000256" key="4">
    <source>
        <dbReference type="ARBA" id="ARBA00023002"/>
    </source>
</evidence>
<dbReference type="Gene3D" id="3.40.50.720">
    <property type="entry name" value="NAD(P)-binding Rossmann-like Domain"/>
    <property type="match status" value="1"/>
</dbReference>
<proteinExistence type="predicted"/>
<reference evidence="7" key="2">
    <citation type="journal article" date="2021" name="Microbiome">
        <title>Successional dynamics and alternative stable states in a saline activated sludge microbial community over 9 years.</title>
        <authorList>
            <person name="Wang Y."/>
            <person name="Ye J."/>
            <person name="Ju F."/>
            <person name="Liu L."/>
            <person name="Boyd J.A."/>
            <person name="Deng Y."/>
            <person name="Parks D.H."/>
            <person name="Jiang X."/>
            <person name="Yin X."/>
            <person name="Woodcroft B.J."/>
            <person name="Tyson G.W."/>
            <person name="Hugenholtz P."/>
            <person name="Polz M.F."/>
            <person name="Zhang T."/>
        </authorList>
    </citation>
    <scope>NUCLEOTIDE SEQUENCE</scope>
    <source>
        <strain evidence="7">HKST-UBA11</strain>
    </source>
</reference>
<dbReference type="AlphaFoldDB" id="A0A955L6Z0"/>
<dbReference type="InterPro" id="IPR036291">
    <property type="entry name" value="NAD(P)-bd_dom_sf"/>
</dbReference>
<dbReference type="GO" id="GO:0005829">
    <property type="term" value="C:cytosol"/>
    <property type="evidence" value="ECO:0007669"/>
    <property type="project" value="TreeGrafter"/>
</dbReference>
<dbReference type="GO" id="GO:0006006">
    <property type="term" value="P:glucose metabolic process"/>
    <property type="evidence" value="ECO:0007669"/>
    <property type="project" value="UniProtKB-KW"/>
</dbReference>
<dbReference type="GO" id="GO:0009051">
    <property type="term" value="P:pentose-phosphate shunt, oxidative branch"/>
    <property type="evidence" value="ECO:0007669"/>
    <property type="project" value="TreeGrafter"/>
</dbReference>
<dbReference type="EMBL" id="JAGQLH010000003">
    <property type="protein sequence ID" value="MCA9385103.1"/>
    <property type="molecule type" value="Genomic_DNA"/>
</dbReference>
<dbReference type="InterPro" id="IPR022674">
    <property type="entry name" value="G6P_DH_NAD-bd"/>
</dbReference>
<dbReference type="GO" id="GO:0004345">
    <property type="term" value="F:glucose-6-phosphate dehydrogenase activity"/>
    <property type="evidence" value="ECO:0007669"/>
    <property type="project" value="TreeGrafter"/>
</dbReference>
<gene>
    <name evidence="7" type="ORF">KC717_00480</name>
</gene>
<feature type="domain" description="Glucose-6-phosphate dehydrogenase NAD-binding" evidence="6">
    <location>
        <begin position="9"/>
        <end position="103"/>
    </location>
</feature>
<organism evidence="7 8">
    <name type="scientific">Candidatus Dojkabacteria bacterium</name>
    <dbReference type="NCBI Taxonomy" id="2099670"/>
    <lineage>
        <taxon>Bacteria</taxon>
        <taxon>Candidatus Dojkabacteria</taxon>
    </lineage>
</organism>
<evidence type="ECO:0000256" key="2">
    <source>
        <dbReference type="ARBA" id="ARBA00022526"/>
    </source>
</evidence>
<comment type="pathway">
    <text evidence="1">Carbohydrate degradation; pentose phosphate pathway; D-ribulose 5-phosphate from D-glucose 6-phosphate (oxidative stage): step 1/3.</text>
</comment>
<dbReference type="PANTHER" id="PTHR23429">
    <property type="entry name" value="GLUCOSE-6-PHOSPHATE 1-DEHYDROGENASE G6PD"/>
    <property type="match status" value="1"/>
</dbReference>
<evidence type="ECO:0000256" key="5">
    <source>
        <dbReference type="ARBA" id="ARBA00023277"/>
    </source>
</evidence>
<evidence type="ECO:0000256" key="1">
    <source>
        <dbReference type="ARBA" id="ARBA00004937"/>
    </source>
</evidence>
<feature type="non-terminal residue" evidence="7">
    <location>
        <position position="105"/>
    </location>
</feature>